<keyword evidence="2" id="KW-1185">Reference proteome</keyword>
<dbReference type="EnsemblMetazoa" id="AQUA014443-RA">
    <property type="protein sequence ID" value="AQUA014443-PA"/>
    <property type="gene ID" value="AQUA014443"/>
</dbReference>
<proteinExistence type="predicted"/>
<dbReference type="VEuPathDB" id="VectorBase:AQUA014443"/>
<reference evidence="1" key="1">
    <citation type="submission" date="2020-05" db="UniProtKB">
        <authorList>
            <consortium name="EnsemblMetazoa"/>
        </authorList>
    </citation>
    <scope>IDENTIFICATION</scope>
    <source>
        <strain evidence="1">SANGQUA</strain>
    </source>
</reference>
<sequence>QQEGEDRFYVNKRLSSFFSQKKSNCSFFGKQFIESRSGPRMTERVVRKAKEKYR</sequence>
<accession>A0A182XRG9</accession>
<name>A0A182XRG9_ANOQN</name>
<dbReference type="AlphaFoldDB" id="A0A182XRG9"/>
<organism evidence="1 2">
    <name type="scientific">Anopheles quadriannulatus</name>
    <name type="common">Mosquito</name>
    <dbReference type="NCBI Taxonomy" id="34691"/>
    <lineage>
        <taxon>Eukaryota</taxon>
        <taxon>Metazoa</taxon>
        <taxon>Ecdysozoa</taxon>
        <taxon>Arthropoda</taxon>
        <taxon>Hexapoda</taxon>
        <taxon>Insecta</taxon>
        <taxon>Pterygota</taxon>
        <taxon>Neoptera</taxon>
        <taxon>Endopterygota</taxon>
        <taxon>Diptera</taxon>
        <taxon>Nematocera</taxon>
        <taxon>Culicoidea</taxon>
        <taxon>Culicidae</taxon>
        <taxon>Anophelinae</taxon>
        <taxon>Anopheles</taxon>
    </lineage>
</organism>
<evidence type="ECO:0000313" key="2">
    <source>
        <dbReference type="Proteomes" id="UP000076407"/>
    </source>
</evidence>
<evidence type="ECO:0000313" key="1">
    <source>
        <dbReference type="EnsemblMetazoa" id="AQUA014443-PA"/>
    </source>
</evidence>
<dbReference type="Proteomes" id="UP000076407">
    <property type="component" value="Unassembled WGS sequence"/>
</dbReference>
<protein>
    <submittedName>
        <fullName evidence="1">Uncharacterized protein</fullName>
    </submittedName>
</protein>